<dbReference type="Pfam" id="PF03564">
    <property type="entry name" value="DUF1759"/>
    <property type="match status" value="1"/>
</dbReference>
<sequence>MPRAESSVSLRKLIPLKIPLQFFTEELEQLCTDDATSVMIEAQLVATEEYVPSIYEEYEAGLAGEEAKTAMAEWAEYRKGLRGITVRARTLISAGKVEAAGSQNMKTTEGEKNVRLPSLELPKFRGDVTEFRVFCYRFADSIHKKTDLSDGAKLTYLRGCLTGDALRSIISLSSSNADYELAGQKLQERFDWPYMYGDGIDTRTAYGHHQRSPPAEKISDHIDR</sequence>
<evidence type="ECO:0000313" key="3">
    <source>
        <dbReference type="Proteomes" id="UP000055024"/>
    </source>
</evidence>
<feature type="region of interest" description="Disordered" evidence="1">
    <location>
        <begin position="205"/>
        <end position="224"/>
    </location>
</feature>
<accession>A0A0V1GPP0</accession>
<keyword evidence="3" id="KW-1185">Reference proteome</keyword>
<organism evidence="2 3">
    <name type="scientific">Trichinella zimbabwensis</name>
    <dbReference type="NCBI Taxonomy" id="268475"/>
    <lineage>
        <taxon>Eukaryota</taxon>
        <taxon>Metazoa</taxon>
        <taxon>Ecdysozoa</taxon>
        <taxon>Nematoda</taxon>
        <taxon>Enoplea</taxon>
        <taxon>Dorylaimia</taxon>
        <taxon>Trichinellida</taxon>
        <taxon>Trichinellidae</taxon>
        <taxon>Trichinella</taxon>
    </lineage>
</organism>
<evidence type="ECO:0000256" key="1">
    <source>
        <dbReference type="SAM" id="MobiDB-lite"/>
    </source>
</evidence>
<dbReference type="AlphaFoldDB" id="A0A0V1GPP0"/>
<dbReference type="EMBL" id="JYDP01000518">
    <property type="protein sequence ID" value="KRZ00312.1"/>
    <property type="molecule type" value="Genomic_DNA"/>
</dbReference>
<dbReference type="InterPro" id="IPR005312">
    <property type="entry name" value="DUF1759"/>
</dbReference>
<dbReference type="PANTHER" id="PTHR22954:SF3">
    <property type="entry name" value="PROTEIN CBG08539"/>
    <property type="match status" value="1"/>
</dbReference>
<dbReference type="Proteomes" id="UP000055024">
    <property type="component" value="Unassembled WGS sequence"/>
</dbReference>
<dbReference type="STRING" id="268475.A0A0V1GPP0"/>
<dbReference type="PANTHER" id="PTHR22954">
    <property type="entry name" value="RETROVIRAL PROTEASE-RELATED"/>
    <property type="match status" value="1"/>
</dbReference>
<proteinExistence type="predicted"/>
<name>A0A0V1GPP0_9BILA</name>
<protein>
    <submittedName>
        <fullName evidence="2">Uncharacterized protein</fullName>
    </submittedName>
</protein>
<dbReference type="OrthoDB" id="7444419at2759"/>
<comment type="caution">
    <text evidence="2">The sequence shown here is derived from an EMBL/GenBank/DDBJ whole genome shotgun (WGS) entry which is preliminary data.</text>
</comment>
<evidence type="ECO:0000313" key="2">
    <source>
        <dbReference type="EMBL" id="KRZ00312.1"/>
    </source>
</evidence>
<gene>
    <name evidence="2" type="ORF">T11_2236</name>
</gene>
<reference evidence="2 3" key="1">
    <citation type="submission" date="2015-01" db="EMBL/GenBank/DDBJ databases">
        <title>Evolution of Trichinella species and genotypes.</title>
        <authorList>
            <person name="Korhonen P.K."/>
            <person name="Edoardo P."/>
            <person name="Giuseppe L.R."/>
            <person name="Gasser R.B."/>
        </authorList>
    </citation>
    <scope>NUCLEOTIDE SEQUENCE [LARGE SCALE GENOMIC DNA]</scope>
    <source>
        <strain evidence="2">ISS1029</strain>
    </source>
</reference>